<feature type="domain" description="GAG-pre-integrase" evidence="1">
    <location>
        <begin position="88"/>
        <end position="145"/>
    </location>
</feature>
<dbReference type="EMBL" id="AVOT02011967">
    <property type="protein sequence ID" value="MBW0493222.1"/>
    <property type="molecule type" value="Genomic_DNA"/>
</dbReference>
<dbReference type="InterPro" id="IPR057670">
    <property type="entry name" value="SH3_retrovirus"/>
</dbReference>
<dbReference type="Proteomes" id="UP000765509">
    <property type="component" value="Unassembled WGS sequence"/>
</dbReference>
<evidence type="ECO:0000259" key="2">
    <source>
        <dbReference type="Pfam" id="PF25597"/>
    </source>
</evidence>
<reference evidence="3" key="1">
    <citation type="submission" date="2021-03" db="EMBL/GenBank/DDBJ databases">
        <title>Draft genome sequence of rust myrtle Austropuccinia psidii MF-1, a brazilian biotype.</title>
        <authorList>
            <person name="Quecine M.C."/>
            <person name="Pachon D.M.R."/>
            <person name="Bonatelli M.L."/>
            <person name="Correr F.H."/>
            <person name="Franceschini L.M."/>
            <person name="Leite T.F."/>
            <person name="Margarido G.R.A."/>
            <person name="Almeida C.A."/>
            <person name="Ferrarezi J.A."/>
            <person name="Labate C.A."/>
        </authorList>
    </citation>
    <scope>NUCLEOTIDE SEQUENCE</scope>
    <source>
        <strain evidence="3">MF-1</strain>
    </source>
</reference>
<evidence type="ECO:0000259" key="1">
    <source>
        <dbReference type="Pfam" id="PF13976"/>
    </source>
</evidence>
<dbReference type="PANTHER" id="PTHR42648">
    <property type="entry name" value="TRANSPOSASE, PUTATIVE-RELATED"/>
    <property type="match status" value="1"/>
</dbReference>
<dbReference type="AlphaFoldDB" id="A0A9Q3D0F0"/>
<dbReference type="PANTHER" id="PTHR42648:SF28">
    <property type="entry name" value="TRANSPOSON-ENCODED PROTEIN WITH RIBONUCLEASE H-LIKE AND RETROVIRUS ZINC FINGER-LIKE DOMAINS"/>
    <property type="match status" value="1"/>
</dbReference>
<dbReference type="InterPro" id="IPR039537">
    <property type="entry name" value="Retrotran_Ty1/copia-like"/>
</dbReference>
<evidence type="ECO:0008006" key="5">
    <source>
        <dbReference type="Google" id="ProtNLM"/>
    </source>
</evidence>
<dbReference type="OrthoDB" id="3243429at2759"/>
<dbReference type="Pfam" id="PF13976">
    <property type="entry name" value="gag_pre-integrs"/>
    <property type="match status" value="1"/>
</dbReference>
<sequence>MTYTEKDISVKTANGSQTPVLGHGKVRFLSNCKVVSLHFLHVPDLAETLVSMGKLWKAGFTIFKMGQSSFSVKRHNSVLMNGKVNNSLFVLDMKICFPKSTVTSMIKAPDLLHKRTGHPGNEVLKRMYPSVKIPEFCEACALCKSKQLPYKGTLPRVNAPGHTIHSYLSGKISPPSIGGGNYYLKLTYDFSHFKSIYILNKKSDTGSAIRDYVHKVERKHGNCVKVLVNDNGAVVTGTFLENVTPCSSIDNKTPFKLWNNHKFNLSRLRTFGCQCYVNIPKALQKGKFEPTSRKGIFLGYDSNKHNWRIILENGKVIKCHYVIFDEHIFPGPPVIKKEHQDLIRYSDDCSVTGIVDHKHISQIESASNDDDFNPTNDHPAIIPTTKPGWDYKLTSNQAPKHVLAHINESNILSSKR</sequence>
<evidence type="ECO:0000313" key="3">
    <source>
        <dbReference type="EMBL" id="MBW0493222.1"/>
    </source>
</evidence>
<dbReference type="InterPro" id="IPR025724">
    <property type="entry name" value="GAG-pre-integrase_dom"/>
</dbReference>
<evidence type="ECO:0000313" key="4">
    <source>
        <dbReference type="Proteomes" id="UP000765509"/>
    </source>
</evidence>
<gene>
    <name evidence="3" type="ORF">O181_032937</name>
</gene>
<feature type="domain" description="Retroviral polymerase SH3-like" evidence="2">
    <location>
        <begin position="273"/>
        <end position="332"/>
    </location>
</feature>
<protein>
    <recommendedName>
        <fullName evidence="5">Integrase catalytic domain-containing protein</fullName>
    </recommendedName>
</protein>
<dbReference type="Pfam" id="PF25597">
    <property type="entry name" value="SH3_retrovirus"/>
    <property type="match status" value="1"/>
</dbReference>
<proteinExistence type="predicted"/>
<name>A0A9Q3D0F0_9BASI</name>
<organism evidence="3 4">
    <name type="scientific">Austropuccinia psidii MF-1</name>
    <dbReference type="NCBI Taxonomy" id="1389203"/>
    <lineage>
        <taxon>Eukaryota</taxon>
        <taxon>Fungi</taxon>
        <taxon>Dikarya</taxon>
        <taxon>Basidiomycota</taxon>
        <taxon>Pucciniomycotina</taxon>
        <taxon>Pucciniomycetes</taxon>
        <taxon>Pucciniales</taxon>
        <taxon>Sphaerophragmiaceae</taxon>
        <taxon>Austropuccinia</taxon>
    </lineage>
</organism>
<accession>A0A9Q3D0F0</accession>
<keyword evidence="4" id="KW-1185">Reference proteome</keyword>
<comment type="caution">
    <text evidence="3">The sequence shown here is derived from an EMBL/GenBank/DDBJ whole genome shotgun (WGS) entry which is preliminary data.</text>
</comment>